<dbReference type="InterPro" id="IPR027417">
    <property type="entry name" value="P-loop_NTPase"/>
</dbReference>
<dbReference type="InterPro" id="IPR017871">
    <property type="entry name" value="ABC_transporter-like_CS"/>
</dbReference>
<dbReference type="EMBL" id="ACDE02000013">
    <property type="protein sequence ID" value="EEO39332.2"/>
    <property type="molecule type" value="Genomic_DNA"/>
</dbReference>
<evidence type="ECO:0000256" key="1">
    <source>
        <dbReference type="ARBA" id="ARBA00022448"/>
    </source>
</evidence>
<dbReference type="InterPro" id="IPR003439">
    <property type="entry name" value="ABC_transporter-like_ATP-bd"/>
</dbReference>
<dbReference type="Pfam" id="PF00005">
    <property type="entry name" value="ABC_tran"/>
    <property type="match status" value="1"/>
</dbReference>
<reference evidence="5 6" key="1">
    <citation type="submission" date="2011-10" db="EMBL/GenBank/DDBJ databases">
        <title>The Genome Sequence of Fusobacterium sp. 4_1_13.</title>
        <authorList>
            <consortium name="The Broad Institute Genome Sequencing Platform"/>
            <person name="Earl A."/>
            <person name="Ward D."/>
            <person name="Feldgarden M."/>
            <person name="Gevers D."/>
            <person name="Strauss J."/>
            <person name="Ambrose C."/>
            <person name="Allen-Vercoe E."/>
            <person name="Young S.K."/>
            <person name="Zeng Q."/>
            <person name="Gargeya S."/>
            <person name="Fitzgerald M."/>
            <person name="Haas B."/>
            <person name="Abouelleil A."/>
            <person name="Alvarado L."/>
            <person name="Arachchi H.M."/>
            <person name="Berlin A."/>
            <person name="Brown A."/>
            <person name="Chapman S.B."/>
            <person name="Chen Z."/>
            <person name="Dunbar C."/>
            <person name="Freedman E."/>
            <person name="Gearin G."/>
            <person name="Goldberg J."/>
            <person name="Griggs A."/>
            <person name="Gujja S."/>
            <person name="Heiman D."/>
            <person name="Howarth C."/>
            <person name="Larson L."/>
            <person name="Lui A."/>
            <person name="MacDonald P.J."/>
            <person name="Montmayeur A."/>
            <person name="Murphy C."/>
            <person name="Neiman D."/>
            <person name="Pearson M."/>
            <person name="Priest M."/>
            <person name="Roberts A."/>
            <person name="Saif S."/>
            <person name="Shea T."/>
            <person name="Shenoy N."/>
            <person name="Sisk P."/>
            <person name="Stolte C."/>
            <person name="Sykes S."/>
            <person name="Wortman J."/>
            <person name="Nusbaum C."/>
            <person name="Birren B."/>
        </authorList>
    </citation>
    <scope>NUCLEOTIDE SEQUENCE [LARGE SCALE GENOMIC DNA]</scope>
    <source>
        <strain evidence="5 6">4_1_13</strain>
    </source>
</reference>
<dbReference type="CDD" id="cd03214">
    <property type="entry name" value="ABC_Iron-Siderophores_B12_Hemin"/>
    <property type="match status" value="1"/>
</dbReference>
<dbReference type="GO" id="GO:0016887">
    <property type="term" value="F:ATP hydrolysis activity"/>
    <property type="evidence" value="ECO:0007669"/>
    <property type="project" value="InterPro"/>
</dbReference>
<dbReference type="FunFam" id="3.40.50.300:FF:000134">
    <property type="entry name" value="Iron-enterobactin ABC transporter ATP-binding protein"/>
    <property type="match status" value="1"/>
</dbReference>
<protein>
    <recommendedName>
        <fullName evidence="4">ABC transporter domain-containing protein</fullName>
    </recommendedName>
</protein>
<organism evidence="5 6">
    <name type="scientific">Fusobacterium vincentii 4_1_13</name>
    <dbReference type="NCBI Taxonomy" id="469606"/>
    <lineage>
        <taxon>Bacteria</taxon>
        <taxon>Fusobacteriati</taxon>
        <taxon>Fusobacteriota</taxon>
        <taxon>Fusobacteriia</taxon>
        <taxon>Fusobacteriales</taxon>
        <taxon>Fusobacteriaceae</taxon>
        <taxon>Fusobacterium</taxon>
    </lineage>
</organism>
<evidence type="ECO:0000313" key="6">
    <source>
        <dbReference type="Proteomes" id="UP000004925"/>
    </source>
</evidence>
<evidence type="ECO:0000256" key="3">
    <source>
        <dbReference type="ARBA" id="ARBA00022840"/>
    </source>
</evidence>
<keyword evidence="2" id="KW-0547">Nucleotide-binding</keyword>
<dbReference type="PROSITE" id="PS00211">
    <property type="entry name" value="ABC_TRANSPORTER_1"/>
    <property type="match status" value="1"/>
</dbReference>
<dbReference type="PANTHER" id="PTHR42794:SF2">
    <property type="entry name" value="ABC TRANSPORTER ATP-BINDING PROTEIN"/>
    <property type="match status" value="1"/>
</dbReference>
<evidence type="ECO:0000259" key="4">
    <source>
        <dbReference type="PROSITE" id="PS50893"/>
    </source>
</evidence>
<dbReference type="SMART" id="SM00382">
    <property type="entry name" value="AAA"/>
    <property type="match status" value="1"/>
</dbReference>
<gene>
    <name evidence="5" type="ORF">FSCG_00045</name>
</gene>
<dbReference type="PANTHER" id="PTHR42794">
    <property type="entry name" value="HEMIN IMPORT ATP-BINDING PROTEIN HMUV"/>
    <property type="match status" value="1"/>
</dbReference>
<name>A0A0M1VSB6_FUSVC</name>
<dbReference type="PROSITE" id="PS50893">
    <property type="entry name" value="ABC_TRANSPORTER_2"/>
    <property type="match status" value="1"/>
</dbReference>
<dbReference type="Proteomes" id="UP000004925">
    <property type="component" value="Unassembled WGS sequence"/>
</dbReference>
<dbReference type="InterPro" id="IPR003593">
    <property type="entry name" value="AAA+_ATPase"/>
</dbReference>
<evidence type="ECO:0000313" key="5">
    <source>
        <dbReference type="EMBL" id="EEO39332.2"/>
    </source>
</evidence>
<feature type="domain" description="ABC transporter" evidence="4">
    <location>
        <begin position="4"/>
        <end position="233"/>
    </location>
</feature>
<dbReference type="SUPFAM" id="SSF52540">
    <property type="entry name" value="P-loop containing nucleoside triphosphate hydrolases"/>
    <property type="match status" value="1"/>
</dbReference>
<dbReference type="eggNOG" id="COG1120">
    <property type="taxonomic scope" value="Bacteria"/>
</dbReference>
<comment type="caution">
    <text evidence="5">The sequence shown here is derived from an EMBL/GenBank/DDBJ whole genome shotgun (WGS) entry which is preliminary data.</text>
</comment>
<evidence type="ECO:0000256" key="2">
    <source>
        <dbReference type="ARBA" id="ARBA00022741"/>
    </source>
</evidence>
<dbReference type="GO" id="GO:0005524">
    <property type="term" value="F:ATP binding"/>
    <property type="evidence" value="ECO:0007669"/>
    <property type="project" value="UniProtKB-KW"/>
</dbReference>
<keyword evidence="1" id="KW-0813">Transport</keyword>
<proteinExistence type="predicted"/>
<accession>A0A0M1VSB6</accession>
<dbReference type="Gene3D" id="3.40.50.300">
    <property type="entry name" value="P-loop containing nucleotide triphosphate hydrolases"/>
    <property type="match status" value="1"/>
</dbReference>
<dbReference type="AlphaFoldDB" id="A0A0M1VSB6"/>
<keyword evidence="3" id="KW-0067">ATP-binding</keyword>
<sequence>MLQLEIKNIAVNYGKKEVIKDVSCVFNGGDVISLIGPNGTGKTTILKAIAKLISHHGEIKIIQDSEVKTFRESITYVPQMSVNIVNLTVFEMVLLGRVKDLTWKVEKVHLDAVAQILEELHLTPLSYTKFSSLSGGQKQMVIMAQALVSAPKVLLLDEPTSALDLKHQLQVMEIARNYTKKTNAITILVLHDIALATRYSDQLLLLHEGYSMKQGTVQEVIRPELLEKVYEVKLDVSRSEKGYITVTPISTINE</sequence>
<dbReference type="RefSeq" id="WP_020992438.1">
    <property type="nucleotide sequence ID" value="NZ_KQ235735.1"/>
</dbReference>